<organism evidence="2 3">
    <name type="scientific">Azospirillum isscasi</name>
    <dbReference type="NCBI Taxonomy" id="3053926"/>
    <lineage>
        <taxon>Bacteria</taxon>
        <taxon>Pseudomonadati</taxon>
        <taxon>Pseudomonadota</taxon>
        <taxon>Alphaproteobacteria</taxon>
        <taxon>Rhodospirillales</taxon>
        <taxon>Azospirillaceae</taxon>
        <taxon>Azospirillum</taxon>
    </lineage>
</organism>
<feature type="chain" id="PRO_5046588871" description="ABC transporter" evidence="1">
    <location>
        <begin position="32"/>
        <end position="196"/>
    </location>
</feature>
<comment type="caution">
    <text evidence="2">The sequence shown here is derived from an EMBL/GenBank/DDBJ whole genome shotgun (WGS) entry which is preliminary data.</text>
</comment>
<evidence type="ECO:0000256" key="1">
    <source>
        <dbReference type="SAM" id="SignalP"/>
    </source>
</evidence>
<protein>
    <recommendedName>
        <fullName evidence="4">ABC transporter</fullName>
    </recommendedName>
</protein>
<evidence type="ECO:0000313" key="3">
    <source>
        <dbReference type="Proteomes" id="UP001227317"/>
    </source>
</evidence>
<dbReference type="PROSITE" id="PS51318">
    <property type="entry name" value="TAT"/>
    <property type="match status" value="1"/>
</dbReference>
<name>A0ABU0WI41_9PROT</name>
<accession>A0ABU0WI41</accession>
<dbReference type="EMBL" id="JAUJFI010000042">
    <property type="protein sequence ID" value="MDQ2103249.1"/>
    <property type="molecule type" value="Genomic_DNA"/>
</dbReference>
<sequence length="196" mass="21545">MTASSRRFFLATVSIFAGASALSGVSQVAEAAGVNVIRISQDMPASPALDTLMLMTEESRTKGPVFVLSYDNPSNPIYRKYQHVMSYVFKENGYNGTILLVDLRAHAALPLGHSFKIEKEERRVEIFATAIVNGEIINNVVTTSFQARGNSGKNYNVTLNGISISQEGRSDDEFKSALYQAVTKLYTGAFEKFRSK</sequence>
<keyword evidence="1" id="KW-0732">Signal</keyword>
<keyword evidence="3" id="KW-1185">Reference proteome</keyword>
<feature type="signal peptide" evidence="1">
    <location>
        <begin position="1"/>
        <end position="31"/>
    </location>
</feature>
<evidence type="ECO:0008006" key="4">
    <source>
        <dbReference type="Google" id="ProtNLM"/>
    </source>
</evidence>
<dbReference type="Proteomes" id="UP001227317">
    <property type="component" value="Unassembled WGS sequence"/>
</dbReference>
<proteinExistence type="predicted"/>
<reference evidence="2 3" key="1">
    <citation type="submission" date="2023-06" db="EMBL/GenBank/DDBJ databases">
        <title>Azospirillum isscasensis sp.nov, a bacterium isolated from rhizosphere soil of rice.</title>
        <authorList>
            <person name="Wang H."/>
        </authorList>
    </citation>
    <scope>NUCLEOTIDE SEQUENCE [LARGE SCALE GENOMIC DNA]</scope>
    <source>
        <strain evidence="2 3">C340-1</strain>
    </source>
</reference>
<evidence type="ECO:0000313" key="2">
    <source>
        <dbReference type="EMBL" id="MDQ2103249.1"/>
    </source>
</evidence>
<dbReference type="RefSeq" id="WP_306706049.1">
    <property type="nucleotide sequence ID" value="NZ_JAUJFI010000042.1"/>
</dbReference>
<dbReference type="InterPro" id="IPR006311">
    <property type="entry name" value="TAT_signal"/>
</dbReference>
<gene>
    <name evidence="2" type="ORF">QSG27_11155</name>
</gene>